<dbReference type="SUPFAM" id="SSF53850">
    <property type="entry name" value="Periplasmic binding protein-like II"/>
    <property type="match status" value="1"/>
</dbReference>
<reference evidence="2" key="1">
    <citation type="submission" date="2023-07" db="EMBL/GenBank/DDBJ databases">
        <title>30 novel species of actinomycetes from the DSMZ collection.</title>
        <authorList>
            <person name="Nouioui I."/>
        </authorList>
    </citation>
    <scope>NUCLEOTIDE SEQUENCE [LARGE SCALE GENOMIC DNA]</scope>
    <source>
        <strain evidence="2">DSM 41886</strain>
    </source>
</reference>
<organism evidence="1 2">
    <name type="scientific">Streptomyces johnsoniae</name>
    <dbReference type="NCBI Taxonomy" id="3075532"/>
    <lineage>
        <taxon>Bacteria</taxon>
        <taxon>Bacillati</taxon>
        <taxon>Actinomycetota</taxon>
        <taxon>Actinomycetes</taxon>
        <taxon>Kitasatosporales</taxon>
        <taxon>Streptomycetaceae</taxon>
        <taxon>Streptomyces</taxon>
    </lineage>
</organism>
<protein>
    <submittedName>
        <fullName evidence="1">Carbohydrate ABC transporter substrate-binding protein</fullName>
    </submittedName>
</protein>
<sequence>MTAYRGLTWDHPRGTEALRRAAAGFSAPPSPAARHGDTLTWDAQPLEGFESHPITDLCARYDLVVLDHPHLGDALAGGALTPLSALFGPEVIAEWRATTVGASADSYTAAGELWALPLDTATQVAAAHRATVPELPTTWEQVTALAAERPVVLSLAGPHALLTFFSLCCALGEPPDPAPASGLVPRDTALAALELMRDLTRRADPATFGLNPIGLLGLLAAGRAAYCPFVYGYASYAARAAGAPVRFGDVPRLAPGGPLGSTLGGTGLAVTRRTEVSPALARHLSWLLSAGAQRTYLPERLAQPSRREAWRDPALDAAFSGFYSGTLATTEGAWVRPRHAGYPAFQTAASAVLRAAATGASSPADAFAETVRLHRALTL</sequence>
<proteinExistence type="predicted"/>
<comment type="caution">
    <text evidence="1">The sequence shown here is derived from an EMBL/GenBank/DDBJ whole genome shotgun (WGS) entry which is preliminary data.</text>
</comment>
<name>A0ABU2S6V2_9ACTN</name>
<gene>
    <name evidence="1" type="ORF">RM779_19185</name>
</gene>
<dbReference type="Gene3D" id="3.40.190.10">
    <property type="entry name" value="Periplasmic binding protein-like II"/>
    <property type="match status" value="1"/>
</dbReference>
<keyword evidence="2" id="KW-1185">Reference proteome</keyword>
<evidence type="ECO:0000313" key="1">
    <source>
        <dbReference type="EMBL" id="MDT0444707.1"/>
    </source>
</evidence>
<accession>A0ABU2S6V2</accession>
<evidence type="ECO:0000313" key="2">
    <source>
        <dbReference type="Proteomes" id="UP001183615"/>
    </source>
</evidence>
<dbReference type="EMBL" id="JAVREV010000010">
    <property type="protein sequence ID" value="MDT0444707.1"/>
    <property type="molecule type" value="Genomic_DNA"/>
</dbReference>
<dbReference type="RefSeq" id="WP_311618959.1">
    <property type="nucleotide sequence ID" value="NZ_JAVREV010000010.1"/>
</dbReference>
<dbReference type="Proteomes" id="UP001183615">
    <property type="component" value="Unassembled WGS sequence"/>
</dbReference>